<keyword evidence="2" id="KW-1185">Reference proteome</keyword>
<dbReference type="Proteomes" id="UP000237797">
    <property type="component" value="Unassembled WGS sequence"/>
</dbReference>
<dbReference type="SUPFAM" id="SSF54786">
    <property type="entry name" value="YcfA/nrd intein domain"/>
    <property type="match status" value="1"/>
</dbReference>
<dbReference type="AlphaFoldDB" id="A0A2T0LG84"/>
<comment type="caution">
    <text evidence="1">The sequence shown here is derived from an EMBL/GenBank/DDBJ whole genome shotgun (WGS) entry which is preliminary data.</text>
</comment>
<organism evidence="1 2">
    <name type="scientific">Planifilum fimeticola</name>
    <dbReference type="NCBI Taxonomy" id="201975"/>
    <lineage>
        <taxon>Bacteria</taxon>
        <taxon>Bacillati</taxon>
        <taxon>Bacillota</taxon>
        <taxon>Bacilli</taxon>
        <taxon>Bacillales</taxon>
        <taxon>Thermoactinomycetaceae</taxon>
        <taxon>Planifilum</taxon>
    </lineage>
</organism>
<name>A0A2T0LG84_9BACL</name>
<accession>A0A2T0LG84</accession>
<dbReference type="OrthoDB" id="1725706at2"/>
<reference evidence="1 2" key="1">
    <citation type="submission" date="2018-03" db="EMBL/GenBank/DDBJ databases">
        <title>Genomic Encyclopedia of Archaeal and Bacterial Type Strains, Phase II (KMG-II): from individual species to whole genera.</title>
        <authorList>
            <person name="Goeker M."/>
        </authorList>
    </citation>
    <scope>NUCLEOTIDE SEQUENCE [LARGE SCALE GENOMIC DNA]</scope>
    <source>
        <strain evidence="1 2">DSM 44946</strain>
    </source>
</reference>
<proteinExistence type="predicted"/>
<dbReference type="InterPro" id="IPR038570">
    <property type="entry name" value="HicA_sf"/>
</dbReference>
<dbReference type="Gene3D" id="3.30.920.30">
    <property type="entry name" value="Hypothetical protein"/>
    <property type="match status" value="1"/>
</dbReference>
<evidence type="ECO:0000313" key="2">
    <source>
        <dbReference type="Proteomes" id="UP000237797"/>
    </source>
</evidence>
<dbReference type="RefSeq" id="WP_106344647.1">
    <property type="nucleotide sequence ID" value="NZ_PVNE01000007.1"/>
</dbReference>
<protein>
    <submittedName>
        <fullName evidence="1">HicA-like toxin of HicAB toxin-antitoxin system</fullName>
    </submittedName>
</protein>
<dbReference type="EMBL" id="PVNE01000007">
    <property type="protein sequence ID" value="PRX41291.1"/>
    <property type="molecule type" value="Genomic_DNA"/>
</dbReference>
<evidence type="ECO:0000313" key="1">
    <source>
        <dbReference type="EMBL" id="PRX41291.1"/>
    </source>
</evidence>
<sequence>MPTWRELERYCRRNGWRELPGKRDHIYFEKQLPDGTVLRTKVSRGSGEIPKRLWQQILKKQLKITMEEFNRGK</sequence>
<gene>
    <name evidence="1" type="ORF">CLV97_10757</name>
</gene>